<proteinExistence type="predicted"/>
<name>A0A251XBL9_9GAMM</name>
<dbReference type="Proteomes" id="UP000194798">
    <property type="component" value="Unassembled WGS sequence"/>
</dbReference>
<reference evidence="1 2" key="1">
    <citation type="submission" date="2016-12" db="EMBL/GenBank/DDBJ databases">
        <title>Thioflexothrix psekupsii D3 genome sequencing and assembly.</title>
        <authorList>
            <person name="Fomenkov A."/>
            <person name="Vincze T."/>
            <person name="Grabovich M."/>
            <person name="Anton B.P."/>
            <person name="Dubinina G."/>
            <person name="Orlova M."/>
            <person name="Belousova E."/>
            <person name="Roberts R.J."/>
        </authorList>
    </citation>
    <scope>NUCLEOTIDE SEQUENCE [LARGE SCALE GENOMIC DNA]</scope>
    <source>
        <strain evidence="1">D3</strain>
    </source>
</reference>
<dbReference type="OrthoDB" id="9936080at2"/>
<dbReference type="RefSeq" id="WP_086486909.1">
    <property type="nucleotide sequence ID" value="NZ_MSLT01000006.1"/>
</dbReference>
<gene>
    <name evidence="1" type="ORF">TPSD3_01945</name>
</gene>
<protein>
    <submittedName>
        <fullName evidence="1">Uncharacterized protein</fullName>
    </submittedName>
</protein>
<evidence type="ECO:0000313" key="2">
    <source>
        <dbReference type="Proteomes" id="UP000194798"/>
    </source>
</evidence>
<organism evidence="1 2">
    <name type="scientific">Thioflexithrix psekupsensis</name>
    <dbReference type="NCBI Taxonomy" id="1570016"/>
    <lineage>
        <taxon>Bacteria</taxon>
        <taxon>Pseudomonadati</taxon>
        <taxon>Pseudomonadota</taxon>
        <taxon>Gammaproteobacteria</taxon>
        <taxon>Thiotrichales</taxon>
        <taxon>Thioflexithrix</taxon>
    </lineage>
</organism>
<accession>A0A251XBL9</accession>
<dbReference type="AlphaFoldDB" id="A0A251XBL9"/>
<evidence type="ECO:0000313" key="1">
    <source>
        <dbReference type="EMBL" id="OUD15315.1"/>
    </source>
</evidence>
<sequence length="97" mass="11308">MKDIHVILQDPALEKKLMRLTEQNQQSLQELVISALHYYAKEFDQPLNIPKLDPLQHAQMPTEPFSIALEEELTMFQEVENSAAFGKMLRAKAWRNE</sequence>
<keyword evidence="2" id="KW-1185">Reference proteome</keyword>
<comment type="caution">
    <text evidence="1">The sequence shown here is derived from an EMBL/GenBank/DDBJ whole genome shotgun (WGS) entry which is preliminary data.</text>
</comment>
<dbReference type="EMBL" id="MSLT01000006">
    <property type="protein sequence ID" value="OUD15315.1"/>
    <property type="molecule type" value="Genomic_DNA"/>
</dbReference>